<dbReference type="AlphaFoldDB" id="A0A5C3MSX9"/>
<protein>
    <submittedName>
        <fullName evidence="2">Uncharacterized protein</fullName>
    </submittedName>
</protein>
<dbReference type="OrthoDB" id="3250036at2759"/>
<reference evidence="2 3" key="1">
    <citation type="journal article" date="2019" name="Nat. Ecol. Evol.">
        <title>Megaphylogeny resolves global patterns of mushroom evolution.</title>
        <authorList>
            <person name="Varga T."/>
            <person name="Krizsan K."/>
            <person name="Foldi C."/>
            <person name="Dima B."/>
            <person name="Sanchez-Garcia M."/>
            <person name="Sanchez-Ramirez S."/>
            <person name="Szollosi G.J."/>
            <person name="Szarkandi J.G."/>
            <person name="Papp V."/>
            <person name="Albert L."/>
            <person name="Andreopoulos W."/>
            <person name="Angelini C."/>
            <person name="Antonin V."/>
            <person name="Barry K.W."/>
            <person name="Bougher N.L."/>
            <person name="Buchanan P."/>
            <person name="Buyck B."/>
            <person name="Bense V."/>
            <person name="Catcheside P."/>
            <person name="Chovatia M."/>
            <person name="Cooper J."/>
            <person name="Damon W."/>
            <person name="Desjardin D."/>
            <person name="Finy P."/>
            <person name="Geml J."/>
            <person name="Haridas S."/>
            <person name="Hughes K."/>
            <person name="Justo A."/>
            <person name="Karasinski D."/>
            <person name="Kautmanova I."/>
            <person name="Kiss B."/>
            <person name="Kocsube S."/>
            <person name="Kotiranta H."/>
            <person name="LaButti K.M."/>
            <person name="Lechner B.E."/>
            <person name="Liimatainen K."/>
            <person name="Lipzen A."/>
            <person name="Lukacs Z."/>
            <person name="Mihaltcheva S."/>
            <person name="Morgado L.N."/>
            <person name="Niskanen T."/>
            <person name="Noordeloos M.E."/>
            <person name="Ohm R.A."/>
            <person name="Ortiz-Santana B."/>
            <person name="Ovrebo C."/>
            <person name="Racz N."/>
            <person name="Riley R."/>
            <person name="Savchenko A."/>
            <person name="Shiryaev A."/>
            <person name="Soop K."/>
            <person name="Spirin V."/>
            <person name="Szebenyi C."/>
            <person name="Tomsovsky M."/>
            <person name="Tulloss R.E."/>
            <person name="Uehling J."/>
            <person name="Grigoriev I.V."/>
            <person name="Vagvolgyi C."/>
            <person name="Papp T."/>
            <person name="Martin F.M."/>
            <person name="Miettinen O."/>
            <person name="Hibbett D.S."/>
            <person name="Nagy L.G."/>
        </authorList>
    </citation>
    <scope>NUCLEOTIDE SEQUENCE [LARGE SCALE GENOMIC DNA]</scope>
    <source>
        <strain evidence="2 3">OMC1185</strain>
    </source>
</reference>
<accession>A0A5C3MSX9</accession>
<feature type="compositionally biased region" description="Basic and acidic residues" evidence="1">
    <location>
        <begin position="90"/>
        <end position="100"/>
    </location>
</feature>
<evidence type="ECO:0000313" key="3">
    <source>
        <dbReference type="Proteomes" id="UP000305948"/>
    </source>
</evidence>
<dbReference type="EMBL" id="ML213522">
    <property type="protein sequence ID" value="TFK47885.1"/>
    <property type="molecule type" value="Genomic_DNA"/>
</dbReference>
<name>A0A5C3MSX9_9AGAM</name>
<evidence type="ECO:0000256" key="1">
    <source>
        <dbReference type="SAM" id="MobiDB-lite"/>
    </source>
</evidence>
<proteinExistence type="predicted"/>
<sequence>MSDEYASTGYKGSLVNNSEDGREKIPDATANYPPEGDSTSSGGWGSSSNPHSAASQRGHPEKADNYGLVDQSIQGGPGRQEQDAQQGVDRSSRREYEHEQSQGLNPYGASSMDSRRAGDEALASKYRGSRDTNEYETGATMENDIGA</sequence>
<keyword evidence="3" id="KW-1185">Reference proteome</keyword>
<organism evidence="2 3">
    <name type="scientific">Heliocybe sulcata</name>
    <dbReference type="NCBI Taxonomy" id="5364"/>
    <lineage>
        <taxon>Eukaryota</taxon>
        <taxon>Fungi</taxon>
        <taxon>Dikarya</taxon>
        <taxon>Basidiomycota</taxon>
        <taxon>Agaricomycotina</taxon>
        <taxon>Agaricomycetes</taxon>
        <taxon>Gloeophyllales</taxon>
        <taxon>Gloeophyllaceae</taxon>
        <taxon>Heliocybe</taxon>
    </lineage>
</organism>
<gene>
    <name evidence="2" type="ORF">OE88DRAFT_1665576</name>
</gene>
<feature type="region of interest" description="Disordered" evidence="1">
    <location>
        <begin position="1"/>
        <end position="147"/>
    </location>
</feature>
<dbReference type="Proteomes" id="UP000305948">
    <property type="component" value="Unassembled WGS sequence"/>
</dbReference>
<evidence type="ECO:0000313" key="2">
    <source>
        <dbReference type="EMBL" id="TFK47885.1"/>
    </source>
</evidence>